<dbReference type="Gene3D" id="1.25.10.10">
    <property type="entry name" value="Leucine-rich Repeat Variant"/>
    <property type="match status" value="1"/>
</dbReference>
<dbReference type="EMBL" id="JACHIN010000001">
    <property type="protein sequence ID" value="MBB5075258.1"/>
    <property type="molecule type" value="Genomic_DNA"/>
</dbReference>
<keyword evidence="2" id="KW-1185">Reference proteome</keyword>
<comment type="caution">
    <text evidence="1">The sequence shown here is derived from an EMBL/GenBank/DDBJ whole genome shotgun (WGS) entry which is preliminary data.</text>
</comment>
<evidence type="ECO:0000313" key="2">
    <source>
        <dbReference type="Proteomes" id="UP000568380"/>
    </source>
</evidence>
<sequence>MTGAEAPRLDVWDLWRKCFTGHSSKEVREYAGRLVPYLMEQLAIPGLPRRALILRLLAEVADGTGALDDFRDPDLPPEPDHAAVARAGMLAALETPIRLLDDPKRKVAIRAAYLLSRLPDGAARSVGPLKARASTGHLDVRAAAVLAVGMLAARENVEWFRSL</sequence>
<evidence type="ECO:0008006" key="3">
    <source>
        <dbReference type="Google" id="ProtNLM"/>
    </source>
</evidence>
<accession>A0A7W7ZYP4</accession>
<dbReference type="Proteomes" id="UP000568380">
    <property type="component" value="Unassembled WGS sequence"/>
</dbReference>
<organism evidence="1 2">
    <name type="scientific">Nonomuraea endophytica</name>
    <dbReference type="NCBI Taxonomy" id="714136"/>
    <lineage>
        <taxon>Bacteria</taxon>
        <taxon>Bacillati</taxon>
        <taxon>Actinomycetota</taxon>
        <taxon>Actinomycetes</taxon>
        <taxon>Streptosporangiales</taxon>
        <taxon>Streptosporangiaceae</taxon>
        <taxon>Nonomuraea</taxon>
    </lineage>
</organism>
<gene>
    <name evidence="1" type="ORF">HNR40_000704</name>
</gene>
<protein>
    <recommendedName>
        <fullName evidence="3">HEAT repeat domain-containing protein</fullName>
    </recommendedName>
</protein>
<evidence type="ECO:0000313" key="1">
    <source>
        <dbReference type="EMBL" id="MBB5075258.1"/>
    </source>
</evidence>
<proteinExistence type="predicted"/>
<name>A0A7W7ZYP4_9ACTN</name>
<dbReference type="InterPro" id="IPR011989">
    <property type="entry name" value="ARM-like"/>
</dbReference>
<dbReference type="RefSeq" id="WP_184958260.1">
    <property type="nucleotide sequence ID" value="NZ_JACHIN010000001.1"/>
</dbReference>
<dbReference type="AlphaFoldDB" id="A0A7W7ZYP4"/>
<dbReference type="SUPFAM" id="SSF48371">
    <property type="entry name" value="ARM repeat"/>
    <property type="match status" value="1"/>
</dbReference>
<reference evidence="1 2" key="1">
    <citation type="submission" date="2020-08" db="EMBL/GenBank/DDBJ databases">
        <title>Genomic Encyclopedia of Type Strains, Phase IV (KMG-IV): sequencing the most valuable type-strain genomes for metagenomic binning, comparative biology and taxonomic classification.</title>
        <authorList>
            <person name="Goeker M."/>
        </authorList>
    </citation>
    <scope>NUCLEOTIDE SEQUENCE [LARGE SCALE GENOMIC DNA]</scope>
    <source>
        <strain evidence="1 2">DSM 45385</strain>
    </source>
</reference>
<dbReference type="InterPro" id="IPR016024">
    <property type="entry name" value="ARM-type_fold"/>
</dbReference>